<dbReference type="AlphaFoldDB" id="A0A2U1SSZ3"/>
<organism evidence="2 3">
    <name type="scientific">Methylosinus sporium</name>
    <dbReference type="NCBI Taxonomy" id="428"/>
    <lineage>
        <taxon>Bacteria</taxon>
        <taxon>Pseudomonadati</taxon>
        <taxon>Pseudomonadota</taxon>
        <taxon>Alphaproteobacteria</taxon>
        <taxon>Hyphomicrobiales</taxon>
        <taxon>Methylocystaceae</taxon>
        <taxon>Methylosinus</taxon>
    </lineage>
</organism>
<evidence type="ECO:0000313" key="3">
    <source>
        <dbReference type="Proteomes" id="UP000245137"/>
    </source>
</evidence>
<dbReference type="EMBL" id="PUIV01000006">
    <property type="protein sequence ID" value="PWB94693.1"/>
    <property type="molecule type" value="Genomic_DNA"/>
</dbReference>
<reference evidence="2 3" key="1">
    <citation type="journal article" date="2018" name="Appl. Microbiol. Biotechnol.">
        <title>Co-cultivation of the strictly anaerobic methanogen Methanosarcina barkeri with aerobic methanotrophs in an oxygen-limited membrane bioreactor.</title>
        <authorList>
            <person name="In 't Zandt M.H."/>
            <person name="van den Bosch T.J.M."/>
            <person name="Rijkers R."/>
            <person name="van Kessel M.A.H.J."/>
            <person name="Jetten M.S.M."/>
            <person name="Welte C.U."/>
        </authorList>
    </citation>
    <scope>NUCLEOTIDE SEQUENCE [LARGE SCALE GENOMIC DNA]</scope>
    <source>
        <strain evidence="2 3">DSM 17706</strain>
    </source>
</reference>
<protein>
    <submittedName>
        <fullName evidence="2">Uncharacterized protein</fullName>
    </submittedName>
</protein>
<dbReference type="Proteomes" id="UP000245137">
    <property type="component" value="Unassembled WGS sequence"/>
</dbReference>
<keyword evidence="3" id="KW-1185">Reference proteome</keyword>
<gene>
    <name evidence="2" type="ORF">C5689_06410</name>
</gene>
<evidence type="ECO:0000256" key="1">
    <source>
        <dbReference type="SAM" id="MobiDB-lite"/>
    </source>
</evidence>
<comment type="caution">
    <text evidence="2">The sequence shown here is derived from an EMBL/GenBank/DDBJ whole genome shotgun (WGS) entry which is preliminary data.</text>
</comment>
<evidence type="ECO:0000313" key="2">
    <source>
        <dbReference type="EMBL" id="PWB94693.1"/>
    </source>
</evidence>
<accession>A0A2U1SSZ3</accession>
<name>A0A2U1SSZ3_METSR</name>
<feature type="region of interest" description="Disordered" evidence="1">
    <location>
        <begin position="1"/>
        <end position="64"/>
    </location>
</feature>
<sequence>MAAALAKAAPPRDINQPPLENLNLPGRETAPISEASPDESAGAAPEKSSRRKPERPLGQDAKITTGMIAAAAKLDLTQGERDREYERFQNHALQNDRRCRDWDAAFRNWLVGYVERRKRDAGRGMIPADYQPTAEDIAYAEAQGWDRQKFRKHWPIFRDEIRARASPPADIGAAWRTYVTRENRASERQHARDRPRNGSIVEVVGELIAEENRKNGSTDENNRAVDDIDFSAGAIDLDPSEYRFDK</sequence>
<proteinExistence type="predicted"/>